<dbReference type="RefSeq" id="WP_008489955.1">
    <property type="nucleotide sequence ID" value="NZ_AMRG01000022.1"/>
</dbReference>
<evidence type="ECO:0000256" key="2">
    <source>
        <dbReference type="SAM" id="MobiDB-lite"/>
    </source>
</evidence>
<accession>K2JW53</accession>
<dbReference type="STRING" id="740709.A10D4_12674"/>
<dbReference type="Proteomes" id="UP000014115">
    <property type="component" value="Unassembled WGS sequence"/>
</dbReference>
<proteinExistence type="predicted"/>
<dbReference type="EMBL" id="AMRG01000022">
    <property type="protein sequence ID" value="EKE79713.1"/>
    <property type="molecule type" value="Genomic_DNA"/>
</dbReference>
<evidence type="ECO:0000313" key="4">
    <source>
        <dbReference type="Proteomes" id="UP000014115"/>
    </source>
</evidence>
<evidence type="ECO:0000256" key="1">
    <source>
        <dbReference type="SAM" id="Coils"/>
    </source>
</evidence>
<protein>
    <recommendedName>
        <fullName evidence="5">Peptidase</fullName>
    </recommendedName>
</protein>
<feature type="region of interest" description="Disordered" evidence="2">
    <location>
        <begin position="326"/>
        <end position="358"/>
    </location>
</feature>
<dbReference type="eggNOG" id="COG4388">
    <property type="taxonomic scope" value="Bacteria"/>
</dbReference>
<keyword evidence="1" id="KW-0175">Coiled coil</keyword>
<reference evidence="3 4" key="1">
    <citation type="journal article" date="2012" name="J. Bacteriol.">
        <title>Genome Sequence of Idiomarina xiamenensis Type Strain 10-D-4.</title>
        <authorList>
            <person name="Lai Q."/>
            <person name="Wang L."/>
            <person name="Wang W."/>
            <person name="Shao Z."/>
        </authorList>
    </citation>
    <scope>NUCLEOTIDE SEQUENCE [LARGE SCALE GENOMIC DNA]</scope>
    <source>
        <strain evidence="3 4">10-D-4</strain>
    </source>
</reference>
<keyword evidence="4" id="KW-1185">Reference proteome</keyword>
<sequence length="378" mass="41634">MKRINIFKTGTHTSSDGQTLEFGEDLLQSSAESYDPALHEAPIVIGHPKSNGPAYGWVNGIEFSEGSLDAIPHQINTDFEEMVSAGAFKKVSASFYLPDAPNNPKPGTLYLRHVGFFGAHPPAIKGLKPVEFSEAEEGIVEFEDRWQHGWTLKGIGDALKNLREFIIDKFSKDEADKAIPNYLLDDLNKSADSFMKNDDTPVTDFSESDKPDPETVDMKEIEELKAKVASLEADKTQLSDKNGELEKAVASFKEAEQKRQRAELTARVDALVAGGKIKPADKSRVLAFAERLANQTVDFGEGENEKGLDAQDQFLKQFEEGKAVLNFEEQSGDDTDPPTPVTARSLSTKAVEYQEQERKAGRVISIAEAVDHVSKDAE</sequence>
<evidence type="ECO:0000313" key="3">
    <source>
        <dbReference type="EMBL" id="EKE79713.1"/>
    </source>
</evidence>
<gene>
    <name evidence="3" type="ORF">A10D4_12674</name>
</gene>
<organism evidence="3 4">
    <name type="scientific">Idiomarina xiamenensis 10-D-4</name>
    <dbReference type="NCBI Taxonomy" id="740709"/>
    <lineage>
        <taxon>Bacteria</taxon>
        <taxon>Pseudomonadati</taxon>
        <taxon>Pseudomonadota</taxon>
        <taxon>Gammaproteobacteria</taxon>
        <taxon>Alteromonadales</taxon>
        <taxon>Idiomarinaceae</taxon>
        <taxon>Idiomarina</taxon>
    </lineage>
</organism>
<dbReference type="AlphaFoldDB" id="K2JW53"/>
<evidence type="ECO:0008006" key="5">
    <source>
        <dbReference type="Google" id="ProtNLM"/>
    </source>
</evidence>
<name>K2JW53_9GAMM</name>
<comment type="caution">
    <text evidence="3">The sequence shown here is derived from an EMBL/GenBank/DDBJ whole genome shotgun (WGS) entry which is preliminary data.</text>
</comment>
<feature type="coiled-coil region" evidence="1">
    <location>
        <begin position="221"/>
        <end position="265"/>
    </location>
</feature>
<dbReference type="OrthoDB" id="9816412at2"/>
<dbReference type="PATRIC" id="fig|740709.3.peg.2558"/>